<dbReference type="AlphaFoldDB" id="A0A5N6TF58"/>
<evidence type="ECO:0000313" key="3">
    <source>
        <dbReference type="Proteomes" id="UP000325780"/>
    </source>
</evidence>
<evidence type="ECO:0000256" key="1">
    <source>
        <dbReference type="SAM" id="SignalP"/>
    </source>
</evidence>
<keyword evidence="3" id="KW-1185">Reference proteome</keyword>
<gene>
    <name evidence="2" type="ORF">BDV25DRAFT_145048</name>
</gene>
<evidence type="ECO:0000313" key="2">
    <source>
        <dbReference type="EMBL" id="KAE8145005.1"/>
    </source>
</evidence>
<feature type="signal peptide" evidence="1">
    <location>
        <begin position="1"/>
        <end position="16"/>
    </location>
</feature>
<reference evidence="2 3" key="1">
    <citation type="submission" date="2019-04" db="EMBL/GenBank/DDBJ databases">
        <title>Friends and foes A comparative genomics study of 23 Aspergillus species from section Flavi.</title>
        <authorList>
            <consortium name="DOE Joint Genome Institute"/>
            <person name="Kjaerbolling I."/>
            <person name="Vesth T."/>
            <person name="Frisvad J.C."/>
            <person name="Nybo J.L."/>
            <person name="Theobald S."/>
            <person name="Kildgaard S."/>
            <person name="Isbrandt T."/>
            <person name="Kuo A."/>
            <person name="Sato A."/>
            <person name="Lyhne E.K."/>
            <person name="Kogle M.E."/>
            <person name="Wiebenga A."/>
            <person name="Kun R.S."/>
            <person name="Lubbers R.J."/>
            <person name="Makela M.R."/>
            <person name="Barry K."/>
            <person name="Chovatia M."/>
            <person name="Clum A."/>
            <person name="Daum C."/>
            <person name="Haridas S."/>
            <person name="He G."/>
            <person name="LaButti K."/>
            <person name="Lipzen A."/>
            <person name="Mondo S."/>
            <person name="Riley R."/>
            <person name="Salamov A."/>
            <person name="Simmons B.A."/>
            <person name="Magnuson J.K."/>
            <person name="Henrissat B."/>
            <person name="Mortensen U.H."/>
            <person name="Larsen T.O."/>
            <person name="Devries R.P."/>
            <person name="Grigoriev I.V."/>
            <person name="Machida M."/>
            <person name="Baker S.E."/>
            <person name="Andersen M.R."/>
        </authorList>
    </citation>
    <scope>NUCLEOTIDE SEQUENCE [LARGE SCALE GENOMIC DNA]</scope>
    <source>
        <strain evidence="2 3">IBT 18842</strain>
    </source>
</reference>
<sequence length="138" mass="15129">MKITLFLLTATSLASARHITRDTPQDLQGRGEAYTDCIMKLTDNAEAKITQNIPDATECIQNFKLDFTDCLQMYTDEAGEERAGHMVNCFNDKRADLGACMKSVGIREDEQAEVFGYLVEDLQDGLSLDPAVGCAGLA</sequence>
<organism evidence="2 3">
    <name type="scientific">Aspergillus avenaceus</name>
    <dbReference type="NCBI Taxonomy" id="36643"/>
    <lineage>
        <taxon>Eukaryota</taxon>
        <taxon>Fungi</taxon>
        <taxon>Dikarya</taxon>
        <taxon>Ascomycota</taxon>
        <taxon>Pezizomycotina</taxon>
        <taxon>Eurotiomycetes</taxon>
        <taxon>Eurotiomycetidae</taxon>
        <taxon>Eurotiales</taxon>
        <taxon>Aspergillaceae</taxon>
        <taxon>Aspergillus</taxon>
        <taxon>Aspergillus subgen. Circumdati</taxon>
    </lineage>
</organism>
<dbReference type="Proteomes" id="UP000325780">
    <property type="component" value="Unassembled WGS sequence"/>
</dbReference>
<proteinExistence type="predicted"/>
<dbReference type="EMBL" id="ML742401">
    <property type="protein sequence ID" value="KAE8145005.1"/>
    <property type="molecule type" value="Genomic_DNA"/>
</dbReference>
<accession>A0A5N6TF58</accession>
<name>A0A5N6TF58_ASPAV</name>
<protein>
    <submittedName>
        <fullName evidence="2">Uncharacterized protein</fullName>
    </submittedName>
</protein>
<keyword evidence="1" id="KW-0732">Signal</keyword>
<feature type="chain" id="PRO_5024883393" evidence="1">
    <location>
        <begin position="17"/>
        <end position="138"/>
    </location>
</feature>